<evidence type="ECO:0000256" key="8">
    <source>
        <dbReference type="RuleBase" id="RU363064"/>
    </source>
</evidence>
<keyword evidence="7 8" id="KW-0472">Membrane</keyword>
<dbReference type="EMBL" id="CP041345">
    <property type="protein sequence ID" value="QKG79529.1"/>
    <property type="molecule type" value="Genomic_DNA"/>
</dbReference>
<evidence type="ECO:0000256" key="7">
    <source>
        <dbReference type="ARBA" id="ARBA00023136"/>
    </source>
</evidence>
<feature type="transmembrane region" description="Helical" evidence="8">
    <location>
        <begin position="422"/>
        <end position="441"/>
    </location>
</feature>
<keyword evidence="5 8" id="KW-0812">Transmembrane</keyword>
<name>A0A7D3Y3Q1_9BACT</name>
<dbReference type="KEGG" id="ttz:FHG85_04360"/>
<feature type="transmembrane region" description="Helical" evidence="8">
    <location>
        <begin position="241"/>
        <end position="261"/>
    </location>
</feature>
<feature type="transmembrane region" description="Helical" evidence="8">
    <location>
        <begin position="172"/>
        <end position="192"/>
    </location>
</feature>
<comment type="subcellular location">
    <subcellularLocation>
        <location evidence="1 8">Cell membrane</location>
        <topology evidence="1 8">Multi-pass membrane protein</topology>
    </subcellularLocation>
</comment>
<protein>
    <submittedName>
        <fullName evidence="9">Alanine:cation symporter family protein</fullName>
    </submittedName>
</protein>
<evidence type="ECO:0000313" key="10">
    <source>
        <dbReference type="Proteomes" id="UP000500961"/>
    </source>
</evidence>
<dbReference type="Gene3D" id="1.20.1740.10">
    <property type="entry name" value="Amino acid/polyamine transporter I"/>
    <property type="match status" value="1"/>
</dbReference>
<dbReference type="RefSeq" id="WP_173073344.1">
    <property type="nucleotide sequence ID" value="NZ_CP041345.1"/>
</dbReference>
<dbReference type="NCBIfam" id="TIGR00835">
    <property type="entry name" value="agcS"/>
    <property type="match status" value="1"/>
</dbReference>
<evidence type="ECO:0000256" key="4">
    <source>
        <dbReference type="ARBA" id="ARBA00022475"/>
    </source>
</evidence>
<dbReference type="AlphaFoldDB" id="A0A7D3Y3Q1"/>
<comment type="similarity">
    <text evidence="2 8">Belongs to the alanine or glycine:cation symporter (AGCS) (TC 2.A.25) family.</text>
</comment>
<keyword evidence="10" id="KW-1185">Reference proteome</keyword>
<evidence type="ECO:0000256" key="1">
    <source>
        <dbReference type="ARBA" id="ARBA00004651"/>
    </source>
</evidence>
<organism evidence="9 10">
    <name type="scientific">Tenuifilum thalassicum</name>
    <dbReference type="NCBI Taxonomy" id="2590900"/>
    <lineage>
        <taxon>Bacteria</taxon>
        <taxon>Pseudomonadati</taxon>
        <taxon>Bacteroidota</taxon>
        <taxon>Bacteroidia</taxon>
        <taxon>Bacteroidales</taxon>
        <taxon>Tenuifilaceae</taxon>
        <taxon>Tenuifilum</taxon>
    </lineage>
</organism>
<evidence type="ECO:0000256" key="6">
    <source>
        <dbReference type="ARBA" id="ARBA00022989"/>
    </source>
</evidence>
<dbReference type="InterPro" id="IPR001463">
    <property type="entry name" value="Na/Ala_symport"/>
</dbReference>
<feature type="transmembrane region" description="Helical" evidence="8">
    <location>
        <begin position="32"/>
        <end position="52"/>
    </location>
</feature>
<feature type="transmembrane region" description="Helical" evidence="8">
    <location>
        <begin position="115"/>
        <end position="132"/>
    </location>
</feature>
<dbReference type="PANTHER" id="PTHR30330">
    <property type="entry name" value="AGSS FAMILY TRANSPORTER, SODIUM-ALANINE"/>
    <property type="match status" value="1"/>
</dbReference>
<evidence type="ECO:0000256" key="2">
    <source>
        <dbReference type="ARBA" id="ARBA00009261"/>
    </source>
</evidence>
<dbReference type="PRINTS" id="PR00175">
    <property type="entry name" value="NAALASMPORT"/>
</dbReference>
<keyword evidence="6 8" id="KW-1133">Transmembrane helix</keyword>
<gene>
    <name evidence="9" type="ORF">FHG85_04360</name>
</gene>
<accession>A0A7D3Y3Q1</accession>
<proteinExistence type="inferred from homology"/>
<evidence type="ECO:0000256" key="5">
    <source>
        <dbReference type="ARBA" id="ARBA00022692"/>
    </source>
</evidence>
<dbReference type="GO" id="GO:0005886">
    <property type="term" value="C:plasma membrane"/>
    <property type="evidence" value="ECO:0007669"/>
    <property type="project" value="UniProtKB-SubCell"/>
</dbReference>
<dbReference type="Proteomes" id="UP000500961">
    <property type="component" value="Chromosome"/>
</dbReference>
<reference evidence="9 10" key="1">
    <citation type="submission" date="2019-07" db="EMBL/GenBank/DDBJ databases">
        <title>Thalassofilum flectens gen. nov., sp. nov., a novel moderate thermophilic anaerobe from a shallow sea hot spring in Kunashir Island (Russia), representing a new family in the order Bacteroidales, and proposal of Thalassofilacea fam. nov.</title>
        <authorList>
            <person name="Kochetkova T.V."/>
            <person name="Podosokorskaya O.A."/>
            <person name="Novikov A."/>
            <person name="Elcheninov A.G."/>
            <person name="Toshchakov S.V."/>
            <person name="Kublanov I.V."/>
        </authorList>
    </citation>
    <scope>NUCLEOTIDE SEQUENCE [LARGE SCALE GENOMIC DNA]</scope>
    <source>
        <strain evidence="9 10">38-H</strain>
    </source>
</reference>
<keyword evidence="3 8" id="KW-0813">Transport</keyword>
<feature type="transmembrane region" description="Helical" evidence="8">
    <location>
        <begin position="331"/>
        <end position="352"/>
    </location>
</feature>
<feature type="transmembrane region" description="Helical" evidence="8">
    <location>
        <begin position="85"/>
        <end position="109"/>
    </location>
</feature>
<evidence type="ECO:0000256" key="3">
    <source>
        <dbReference type="ARBA" id="ARBA00022448"/>
    </source>
</evidence>
<feature type="transmembrane region" description="Helical" evidence="8">
    <location>
        <begin position="373"/>
        <end position="396"/>
    </location>
</feature>
<dbReference type="GO" id="GO:0005283">
    <property type="term" value="F:amino acid:sodium symporter activity"/>
    <property type="evidence" value="ECO:0007669"/>
    <property type="project" value="InterPro"/>
</dbReference>
<keyword evidence="8" id="KW-0769">Symport</keyword>
<dbReference type="Pfam" id="PF01235">
    <property type="entry name" value="Na_Ala_symp"/>
    <property type="match status" value="1"/>
</dbReference>
<evidence type="ECO:0000313" key="9">
    <source>
        <dbReference type="EMBL" id="QKG79529.1"/>
    </source>
</evidence>
<feature type="transmembrane region" description="Helical" evidence="8">
    <location>
        <begin position="212"/>
        <end position="229"/>
    </location>
</feature>
<feature type="transmembrane region" description="Helical" evidence="8">
    <location>
        <begin position="448"/>
        <end position="466"/>
    </location>
</feature>
<dbReference type="PANTHER" id="PTHR30330:SF3">
    <property type="entry name" value="TRANSCRIPTIONAL REGULATOR, LRP FAMILY"/>
    <property type="match status" value="1"/>
</dbReference>
<sequence>MDEVVNSLFEPLVKLLSGFLFWDPFKAFGVDIGFRFPLVVMWLMIWGVYFTFRMGFINIRGFKLSLLITSGKLDRNSNKGEVSHFQALSTALSATVGLGNIAGVAIAISLGGPGATFWMIMAGLLGMSLKFTECTLGQKYRVIDSNGRVSGGPMYYLSQGLAKRNMKIFGKILAVIFSVLVIGASFGGGNMFQSNQAFSQMSYIIPWLNGKGFYFGIVLAILVGLVVLGGIKSIARVASRIVPFMVVLYISTSLIIIFMNLDRVGEVFRMIVEQAFGLKPIAGGFFGAFIIGFQRGAFSNEAGIGSASIAHSAARTDEPVSEGIVALLEPFIDTVVVCTMTALVINFSGLANQQTNLQGAQLTSAAFATVLPWFPYLLAVAILLFAFSTMISWSYYGLKGFNYLFEKPLSKLFPIPNLSTKVFYVFFLLFIVIGSASNLWAVMDFSDMMILGMAFPNILGMIFLASEVRADLDNFWNRWKRNNNPDNA</sequence>
<keyword evidence="4 8" id="KW-1003">Cell membrane</keyword>